<reference evidence="1 2" key="1">
    <citation type="submission" date="2022-02" db="EMBL/GenBank/DDBJ databases">
        <authorList>
            <person name="Tian F."/>
            <person name="Li J."/>
            <person name="Li F."/>
            <person name="Tong Y."/>
        </authorList>
    </citation>
    <scope>NUCLEOTIDE SEQUENCE [LARGE SCALE GENOMIC DNA]</scope>
</reference>
<evidence type="ECO:0000313" key="2">
    <source>
        <dbReference type="Proteomes" id="UP000832072"/>
    </source>
</evidence>
<sequence>MNIDNIRTVYEYDIKFELGSRIAVQFFRDKLSKQIQHIWEQHSVFIQELEFDAYHLRATSRSSESLIRAVVAMEEWLKSELKIQ</sequence>
<organism evidence="1 2">
    <name type="scientific">Cronobacter phage LPCS28</name>
    <dbReference type="NCBI Taxonomy" id="2924885"/>
    <lineage>
        <taxon>Viruses</taxon>
        <taxon>Duplodnaviria</taxon>
        <taxon>Heunggongvirae</taxon>
        <taxon>Uroviricota</taxon>
        <taxon>Caudoviricetes</taxon>
        <taxon>Pantevenvirales</taxon>
        <taxon>Straboviridae</taxon>
        <taxon>Nanhuvirus</taxon>
        <taxon>Nanhuvirus LPCS28</taxon>
    </lineage>
</organism>
<dbReference type="Proteomes" id="UP000832072">
    <property type="component" value="Segment"/>
</dbReference>
<evidence type="ECO:0000313" key="1">
    <source>
        <dbReference type="EMBL" id="UNY47177.1"/>
    </source>
</evidence>
<dbReference type="EMBL" id="OM638103">
    <property type="protein sequence ID" value="UNY47177.1"/>
    <property type="molecule type" value="Genomic_DNA"/>
</dbReference>
<accession>A0AAE9GBD2</accession>
<proteinExistence type="predicted"/>
<protein>
    <submittedName>
        <fullName evidence="1">Uncharacterized protein</fullName>
    </submittedName>
</protein>
<keyword evidence="2" id="KW-1185">Reference proteome</keyword>
<name>A0AAE9GBD2_9CAUD</name>
<gene>
    <name evidence="1" type="ORF">EHEKIMEA_00295</name>
</gene>